<comment type="caution">
    <text evidence="1">The sequence shown here is derived from an EMBL/GenBank/DDBJ whole genome shotgun (WGS) entry which is preliminary data.</text>
</comment>
<dbReference type="EMBL" id="JAGKQH010000012">
    <property type="protein sequence ID" value="KAG6586062.1"/>
    <property type="molecule type" value="Genomic_DNA"/>
</dbReference>
<keyword evidence="2" id="KW-1185">Reference proteome</keyword>
<protein>
    <submittedName>
        <fullName evidence="1">Uncharacterized protein</fullName>
    </submittedName>
</protein>
<accession>A0AAV6MRV4</accession>
<proteinExistence type="predicted"/>
<gene>
    <name evidence="1" type="ORF">SDJN03_18795</name>
</gene>
<reference evidence="1 2" key="1">
    <citation type="journal article" date="2021" name="Hortic Res">
        <title>The domestication of Cucurbita argyrosperma as revealed by the genome of its wild relative.</title>
        <authorList>
            <person name="Barrera-Redondo J."/>
            <person name="Sanchez-de la Vega G."/>
            <person name="Aguirre-Liguori J.A."/>
            <person name="Castellanos-Morales G."/>
            <person name="Gutierrez-Guerrero Y.T."/>
            <person name="Aguirre-Dugua X."/>
            <person name="Aguirre-Planter E."/>
            <person name="Tenaillon M.I."/>
            <person name="Lira-Saade R."/>
            <person name="Eguiarte L.E."/>
        </authorList>
    </citation>
    <scope>NUCLEOTIDE SEQUENCE [LARGE SCALE GENOMIC DNA]</scope>
    <source>
        <strain evidence="1">JBR-2021</strain>
    </source>
</reference>
<organism evidence="1 2">
    <name type="scientific">Cucurbita argyrosperma subsp. sororia</name>
    <dbReference type="NCBI Taxonomy" id="37648"/>
    <lineage>
        <taxon>Eukaryota</taxon>
        <taxon>Viridiplantae</taxon>
        <taxon>Streptophyta</taxon>
        <taxon>Embryophyta</taxon>
        <taxon>Tracheophyta</taxon>
        <taxon>Spermatophyta</taxon>
        <taxon>Magnoliopsida</taxon>
        <taxon>eudicotyledons</taxon>
        <taxon>Gunneridae</taxon>
        <taxon>Pentapetalae</taxon>
        <taxon>rosids</taxon>
        <taxon>fabids</taxon>
        <taxon>Cucurbitales</taxon>
        <taxon>Cucurbitaceae</taxon>
        <taxon>Cucurbiteae</taxon>
        <taxon>Cucurbita</taxon>
    </lineage>
</organism>
<name>A0AAV6MRV4_9ROSI</name>
<evidence type="ECO:0000313" key="1">
    <source>
        <dbReference type="EMBL" id="KAG6586062.1"/>
    </source>
</evidence>
<dbReference type="AlphaFoldDB" id="A0AAV6MRV4"/>
<sequence length="71" mass="7626">MIQHGKFKSVNTTRLVNCMSLWVGPRTPSFGLRMRLRGWDTLFGLGGVHVAGAIGCRSVAAGSKGLTHLES</sequence>
<dbReference type="Proteomes" id="UP000685013">
    <property type="component" value="Chromosome 12"/>
</dbReference>
<feature type="non-terminal residue" evidence="1">
    <location>
        <position position="1"/>
    </location>
</feature>
<evidence type="ECO:0000313" key="2">
    <source>
        <dbReference type="Proteomes" id="UP000685013"/>
    </source>
</evidence>